<dbReference type="GO" id="GO:0031267">
    <property type="term" value="F:small GTPase binding"/>
    <property type="evidence" value="ECO:0007669"/>
    <property type="project" value="InterPro"/>
</dbReference>
<name>A0A8C5CQ99_GADMO</name>
<dbReference type="PANTHER" id="PTHR14555:SF1">
    <property type="entry name" value="MELANOPHILIN"/>
    <property type="match status" value="1"/>
</dbReference>
<dbReference type="OMA" id="TCAKPVM"/>
<dbReference type="InterPro" id="IPR011011">
    <property type="entry name" value="Znf_FYVE_PHD"/>
</dbReference>
<dbReference type="InterPro" id="IPR051745">
    <property type="entry name" value="Intracell_Transport_Effector"/>
</dbReference>
<dbReference type="Ensembl" id="ENSGMOT00000053118.1">
    <property type="protein sequence ID" value="ENSGMOP00000064510.1"/>
    <property type="gene ID" value="ENSGMOG00000033501.1"/>
</dbReference>
<dbReference type="InterPro" id="IPR037442">
    <property type="entry name" value="Melanophilin_FYVE-rel_dom"/>
</dbReference>
<organism evidence="6 7">
    <name type="scientific">Gadus morhua</name>
    <name type="common">Atlantic cod</name>
    <dbReference type="NCBI Taxonomy" id="8049"/>
    <lineage>
        <taxon>Eukaryota</taxon>
        <taxon>Metazoa</taxon>
        <taxon>Chordata</taxon>
        <taxon>Craniata</taxon>
        <taxon>Vertebrata</taxon>
        <taxon>Euteleostomi</taxon>
        <taxon>Actinopterygii</taxon>
        <taxon>Neopterygii</taxon>
        <taxon>Teleostei</taxon>
        <taxon>Neoteleostei</taxon>
        <taxon>Acanthomorphata</taxon>
        <taxon>Zeiogadaria</taxon>
        <taxon>Gadariae</taxon>
        <taxon>Gadiformes</taxon>
        <taxon>Gadoidei</taxon>
        <taxon>Gadidae</taxon>
        <taxon>Gadus</taxon>
    </lineage>
</organism>
<dbReference type="Gene3D" id="3.30.40.10">
    <property type="entry name" value="Zinc/RING finger domain, C3HC4 (zinc finger)"/>
    <property type="match status" value="1"/>
</dbReference>
<dbReference type="InterPro" id="IPR006788">
    <property type="entry name" value="Myrip/Melanophilin"/>
</dbReference>
<feature type="compositionally biased region" description="Acidic residues" evidence="4">
    <location>
        <begin position="314"/>
        <end position="324"/>
    </location>
</feature>
<protein>
    <submittedName>
        <fullName evidence="6">Melanophilin b</fullName>
    </submittedName>
</protein>
<dbReference type="GO" id="GO:0003779">
    <property type="term" value="F:actin binding"/>
    <property type="evidence" value="ECO:0007669"/>
    <property type="project" value="TreeGrafter"/>
</dbReference>
<dbReference type="GO" id="GO:0017022">
    <property type="term" value="F:myosin binding"/>
    <property type="evidence" value="ECO:0007669"/>
    <property type="project" value="TreeGrafter"/>
</dbReference>
<evidence type="ECO:0000259" key="5">
    <source>
        <dbReference type="PROSITE" id="PS50916"/>
    </source>
</evidence>
<feature type="region of interest" description="Disordered" evidence="4">
    <location>
        <begin position="400"/>
        <end position="541"/>
    </location>
</feature>
<keyword evidence="7" id="KW-1185">Reference proteome</keyword>
<keyword evidence="1" id="KW-0479">Metal-binding</keyword>
<feature type="domain" description="RabBD" evidence="5">
    <location>
        <begin position="10"/>
        <end position="130"/>
    </location>
</feature>
<dbReference type="GO" id="GO:0006886">
    <property type="term" value="P:intracellular protein transport"/>
    <property type="evidence" value="ECO:0007669"/>
    <property type="project" value="InterPro"/>
</dbReference>
<dbReference type="GeneTree" id="ENSGT00950000183138"/>
<evidence type="ECO:0000313" key="6">
    <source>
        <dbReference type="Ensembl" id="ENSGMOP00000064510.1"/>
    </source>
</evidence>
<feature type="region of interest" description="Disordered" evidence="4">
    <location>
        <begin position="627"/>
        <end position="650"/>
    </location>
</feature>
<reference evidence="6" key="2">
    <citation type="submission" date="2025-09" db="UniProtKB">
        <authorList>
            <consortium name="Ensembl"/>
        </authorList>
    </citation>
    <scope>IDENTIFICATION</scope>
</reference>
<dbReference type="CDD" id="cd15752">
    <property type="entry name" value="FYVE_SlaC2-a"/>
    <property type="match status" value="1"/>
</dbReference>
<dbReference type="InterPro" id="IPR010911">
    <property type="entry name" value="Rab_BD"/>
</dbReference>
<feature type="compositionally biased region" description="Acidic residues" evidence="4">
    <location>
        <begin position="455"/>
        <end position="478"/>
    </location>
</feature>
<proteinExistence type="predicted"/>
<dbReference type="PROSITE" id="PS50916">
    <property type="entry name" value="RABBD"/>
    <property type="match status" value="1"/>
</dbReference>
<dbReference type="Proteomes" id="UP000694546">
    <property type="component" value="Chromosome 17"/>
</dbReference>
<dbReference type="GO" id="GO:0030864">
    <property type="term" value="C:cortical actin cytoskeleton"/>
    <property type="evidence" value="ECO:0007669"/>
    <property type="project" value="TreeGrafter"/>
</dbReference>
<reference evidence="6" key="1">
    <citation type="submission" date="2025-08" db="UniProtKB">
        <authorList>
            <consortium name="Ensembl"/>
        </authorList>
    </citation>
    <scope>IDENTIFICATION</scope>
</reference>
<evidence type="ECO:0000313" key="7">
    <source>
        <dbReference type="Proteomes" id="UP000694546"/>
    </source>
</evidence>
<dbReference type="SUPFAM" id="SSF57903">
    <property type="entry name" value="FYVE/PHD zinc finger"/>
    <property type="match status" value="1"/>
</dbReference>
<feature type="region of interest" description="Disordered" evidence="4">
    <location>
        <begin position="267"/>
        <end position="369"/>
    </location>
</feature>
<evidence type="ECO:0000256" key="1">
    <source>
        <dbReference type="ARBA" id="ARBA00022723"/>
    </source>
</evidence>
<dbReference type="AlphaFoldDB" id="A0A8C5CQ99"/>
<dbReference type="PANTHER" id="PTHR14555">
    <property type="entry name" value="MYELIN-ASSOCIATED OLIGODENDROCYTIC BASIC PROTEIN MOBP -RELATED"/>
    <property type="match status" value="1"/>
</dbReference>
<keyword evidence="2" id="KW-0863">Zinc-finger</keyword>
<dbReference type="Pfam" id="PF04698">
    <property type="entry name" value="Rab_eff_C"/>
    <property type="match status" value="1"/>
</dbReference>
<accession>A0A8C5CQ99</accession>
<dbReference type="GO" id="GO:0008270">
    <property type="term" value="F:zinc ion binding"/>
    <property type="evidence" value="ECO:0007669"/>
    <property type="project" value="UniProtKB-KW"/>
</dbReference>
<evidence type="ECO:0000256" key="3">
    <source>
        <dbReference type="ARBA" id="ARBA00022833"/>
    </source>
</evidence>
<dbReference type="InterPro" id="IPR041282">
    <property type="entry name" value="FYVE_2"/>
</dbReference>
<feature type="compositionally biased region" description="Low complexity" evidence="4">
    <location>
        <begin position="495"/>
        <end position="511"/>
    </location>
</feature>
<dbReference type="Pfam" id="PF02318">
    <property type="entry name" value="FYVE_2"/>
    <property type="match status" value="1"/>
</dbReference>
<sequence length="650" mass="72914">MMPGSAPGKKLDLSKLTDEEAKHVWDVVQRDFDLRKKEEDRLGDLKTKIEKEDSKIELLGKQSSLSESHCIRCLQPFKFLVNSKRKCLDCQLFTCKACSRYNKKELGWVCDPCRMARVLKIGTLEWYHGNVRTRFKRFGSAKVMRSLFKRLSGEHCSPRELREDYEEDNLDGSDAQRCKEMRKTKRILSVQHYDLDLDPDYSITSRRNSFKELRGHDVTAGGEGECGELDEADMSSVIQQVLEGQRDGPPNHYSSEVQLDFSRRISLGRAPHPDDMVCPDTRSAGLRPVSRLSHSSCGSGGGPYSVTSYPLEPYDSEEEEEEEDPRYLLDHHHPHQHLSHYRGDSPVYQNSLDSPQPPQGTEFRPEAKQAAMANARKLLIKELNRRMSLVEGILNSLERKVVSPSEQPSQAPRVPESRPPPPPSVPPFSEDLEEQQLRQKLDQLTRAISDNGLTSDEEEEEEDEEDEEDEEEVEEEELSIPRWRSHVGPKAEGASQPLPSSTSISSVEVQLLQPSHAHKLNPPTEGAGRGSRPTEEASEAGFRGSSALLFELEDRVAQAAASVQTTRTQVSYIENRIAALGAAGMSVDTGRRRSAIPVPVTRRHSQGFPTSQVGKFVRNSIYTGSLTQRNPVAKPQRGAPCAKPVMSPCQ</sequence>
<dbReference type="InterPro" id="IPR013083">
    <property type="entry name" value="Znf_RING/FYVE/PHD"/>
</dbReference>
<feature type="compositionally biased region" description="Pro residues" evidence="4">
    <location>
        <begin position="417"/>
        <end position="426"/>
    </location>
</feature>
<keyword evidence="3" id="KW-0862">Zinc</keyword>
<evidence type="ECO:0000256" key="2">
    <source>
        <dbReference type="ARBA" id="ARBA00022771"/>
    </source>
</evidence>
<evidence type="ECO:0000256" key="4">
    <source>
        <dbReference type="SAM" id="MobiDB-lite"/>
    </source>
</evidence>